<proteinExistence type="predicted"/>
<evidence type="ECO:0000313" key="2">
    <source>
        <dbReference type="EMBL" id="KAF6310648.1"/>
    </source>
</evidence>
<evidence type="ECO:0000256" key="1">
    <source>
        <dbReference type="SAM" id="MobiDB-lite"/>
    </source>
</evidence>
<reference evidence="2 3" key="1">
    <citation type="journal article" date="2020" name="Nature">
        <title>Six reference-quality genomes reveal evolution of bat adaptations.</title>
        <authorList>
            <person name="Jebb D."/>
            <person name="Huang Z."/>
            <person name="Pippel M."/>
            <person name="Hughes G.M."/>
            <person name="Lavrichenko K."/>
            <person name="Devanna P."/>
            <person name="Winkler S."/>
            <person name="Jermiin L.S."/>
            <person name="Skirmuntt E.C."/>
            <person name="Katzourakis A."/>
            <person name="Burkitt-Gray L."/>
            <person name="Ray D.A."/>
            <person name="Sullivan K.A.M."/>
            <person name="Roscito J.G."/>
            <person name="Kirilenko B.M."/>
            <person name="Davalos L.M."/>
            <person name="Corthals A.P."/>
            <person name="Power M.L."/>
            <person name="Jones G."/>
            <person name="Ransome R.D."/>
            <person name="Dechmann D.K.N."/>
            <person name="Locatelli A.G."/>
            <person name="Puechmaille S.J."/>
            <person name="Fedrigo O."/>
            <person name="Jarvis E.D."/>
            <person name="Hiller M."/>
            <person name="Vernes S.C."/>
            <person name="Myers E.W."/>
            <person name="Teeling E.C."/>
        </authorList>
    </citation>
    <scope>NUCLEOTIDE SEQUENCE [LARGE SCALE GENOMIC DNA]</scope>
    <source>
        <strain evidence="2">MMyoMyo1</strain>
        <tissue evidence="2">Flight muscle</tissue>
    </source>
</reference>
<dbReference type="EMBL" id="JABWUV010000013">
    <property type="protein sequence ID" value="KAF6310648.1"/>
    <property type="molecule type" value="Genomic_DNA"/>
</dbReference>
<protein>
    <submittedName>
        <fullName evidence="2">Uncharacterized protein</fullName>
    </submittedName>
</protein>
<sequence>MPGPTGSTGTCVSCGFPCTRPLFRGKEAPRGFSVALDLPASLLRFGTMTKENTGYSQCPLPPRTWKRDAAKRLTGGRHTHRGSAGQGADSCSGQQNGTQQSGLLTEKSQKKTNTIWFRLYVES</sequence>
<accession>A0A7J7UCT6</accession>
<gene>
    <name evidence="2" type="ORF">mMyoMyo1_008712</name>
</gene>
<dbReference type="AlphaFoldDB" id="A0A7J7UCT6"/>
<name>A0A7J7UCT6_MYOMY</name>
<organism evidence="2 3">
    <name type="scientific">Myotis myotis</name>
    <name type="common">Greater mouse-eared bat</name>
    <name type="synonym">Vespertilio myotis</name>
    <dbReference type="NCBI Taxonomy" id="51298"/>
    <lineage>
        <taxon>Eukaryota</taxon>
        <taxon>Metazoa</taxon>
        <taxon>Chordata</taxon>
        <taxon>Craniata</taxon>
        <taxon>Vertebrata</taxon>
        <taxon>Euteleostomi</taxon>
        <taxon>Mammalia</taxon>
        <taxon>Eutheria</taxon>
        <taxon>Laurasiatheria</taxon>
        <taxon>Chiroptera</taxon>
        <taxon>Yangochiroptera</taxon>
        <taxon>Vespertilionidae</taxon>
        <taxon>Myotis</taxon>
    </lineage>
</organism>
<comment type="caution">
    <text evidence="2">The sequence shown here is derived from an EMBL/GenBank/DDBJ whole genome shotgun (WGS) entry which is preliminary data.</text>
</comment>
<feature type="compositionally biased region" description="Polar residues" evidence="1">
    <location>
        <begin position="89"/>
        <end position="103"/>
    </location>
</feature>
<feature type="region of interest" description="Disordered" evidence="1">
    <location>
        <begin position="71"/>
        <end position="106"/>
    </location>
</feature>
<evidence type="ECO:0000313" key="3">
    <source>
        <dbReference type="Proteomes" id="UP000527355"/>
    </source>
</evidence>
<dbReference type="Proteomes" id="UP000527355">
    <property type="component" value="Unassembled WGS sequence"/>
</dbReference>
<keyword evidence="3" id="KW-1185">Reference proteome</keyword>